<dbReference type="PRINTS" id="PR00463">
    <property type="entry name" value="EP450I"/>
</dbReference>
<dbReference type="AlphaFoldDB" id="A0A1I7RLW6"/>
<comment type="cofactor">
    <cofactor evidence="1 7">
        <name>heme</name>
        <dbReference type="ChEBI" id="CHEBI:30413"/>
    </cofactor>
</comment>
<protein>
    <submittedName>
        <fullName evidence="10">Cytochrome P450</fullName>
    </submittedName>
</protein>
<dbReference type="FunFam" id="1.10.630.10:FF:000036">
    <property type="entry name" value="CYtochrome P450 family"/>
    <property type="match status" value="1"/>
</dbReference>
<evidence type="ECO:0000313" key="9">
    <source>
        <dbReference type="Proteomes" id="UP000095284"/>
    </source>
</evidence>
<dbReference type="GO" id="GO:0020037">
    <property type="term" value="F:heme binding"/>
    <property type="evidence" value="ECO:0007669"/>
    <property type="project" value="InterPro"/>
</dbReference>
<feature type="binding site" description="axial binding residue" evidence="7">
    <location>
        <position position="443"/>
    </location>
    <ligand>
        <name>heme</name>
        <dbReference type="ChEBI" id="CHEBI:30413"/>
    </ligand>
    <ligandPart>
        <name>Fe</name>
        <dbReference type="ChEBI" id="CHEBI:18248"/>
    </ligandPart>
</feature>
<evidence type="ECO:0000256" key="6">
    <source>
        <dbReference type="ARBA" id="ARBA00023033"/>
    </source>
</evidence>
<evidence type="ECO:0000256" key="5">
    <source>
        <dbReference type="ARBA" id="ARBA00023004"/>
    </source>
</evidence>
<evidence type="ECO:0000256" key="2">
    <source>
        <dbReference type="ARBA" id="ARBA00010617"/>
    </source>
</evidence>
<reference evidence="10" key="1">
    <citation type="submission" date="2016-11" db="UniProtKB">
        <authorList>
            <consortium name="WormBaseParasite"/>
        </authorList>
    </citation>
    <scope>IDENTIFICATION</scope>
</reference>
<keyword evidence="3 7" id="KW-0479">Metal-binding</keyword>
<keyword evidence="5 7" id="KW-0408">Iron</keyword>
<dbReference type="GO" id="GO:0005506">
    <property type="term" value="F:iron ion binding"/>
    <property type="evidence" value="ECO:0007669"/>
    <property type="project" value="InterPro"/>
</dbReference>
<sequence length="690" mass="79813">MILFFILSAITLLLFYNYYYKRRNLPAGPAPLPFVGNVLELSKEERWENKFIEWSQQYGSIYTYWLGEMPVVAVCDYQDMVKYFVKNADAFSDRLQTRNVMEEVKGYTLGVVVNSGEAWREYRRFSLKVLRDFGLGKNQMEERILDELYLILEKVNNELDADEIDFFKYSDIAIGSIINNIVAGYRFTGGHEHEFDRLKNLATQLIQDIMTSTANLALNNPFLMQVPLLNSKAKRAVECMREILEFLDRQIQKHVAENDYTQDLEPHDYIDAYLLERQRHIQKEGTEGKYNLPELRNICMDLWVAGQETTSSTLTWIIAYLIRYPEVQEKMQKELDAVIGSTRIIRNADRPDLPYTNAVIMESQRHCNLLAQNLPRCLSVDVEVDGRHFQKGTVILPQISVLLQNPKIFPEPRKFNPDRFIDQNGKLKQVEELIPFSIGKRICLGEGMARMELFIFTANLFNQYKFSAGKVPPSLRKEGTEGKYNLPELRNICMDLWVAGQETTSSTLTWIIAYLIRYPEVQEKMQQELDAVIGSTRIIRNADRPDLPYTNAVIMESQRHCNLVAQNIPRCLSEDVEIDGRHFQKGTVILPQISVLLQNPKIFPEPRKFNPDRFIDQNGKLKQVEELIPFSLGKRICLGEGMARMELFIFTANLFNQYKFSAGKVPPSLKKVSGAATMCEDYKCKVSLRR</sequence>
<dbReference type="GO" id="GO:0006082">
    <property type="term" value="P:organic acid metabolic process"/>
    <property type="evidence" value="ECO:0007669"/>
    <property type="project" value="TreeGrafter"/>
</dbReference>
<dbReference type="InterPro" id="IPR002401">
    <property type="entry name" value="Cyt_P450_E_grp-I"/>
</dbReference>
<keyword evidence="4 8" id="KW-0560">Oxidoreductase</keyword>
<proteinExistence type="inferred from homology"/>
<dbReference type="WBParaSite" id="BXY_0170100.1">
    <property type="protein sequence ID" value="BXY_0170100.1"/>
    <property type="gene ID" value="BXY_0170100"/>
</dbReference>
<organism evidence="9 10">
    <name type="scientific">Bursaphelenchus xylophilus</name>
    <name type="common">Pinewood nematode worm</name>
    <name type="synonym">Aphelenchoides xylophilus</name>
    <dbReference type="NCBI Taxonomy" id="6326"/>
    <lineage>
        <taxon>Eukaryota</taxon>
        <taxon>Metazoa</taxon>
        <taxon>Ecdysozoa</taxon>
        <taxon>Nematoda</taxon>
        <taxon>Chromadorea</taxon>
        <taxon>Rhabditida</taxon>
        <taxon>Tylenchina</taxon>
        <taxon>Tylenchomorpha</taxon>
        <taxon>Aphelenchoidea</taxon>
        <taxon>Aphelenchoididae</taxon>
        <taxon>Bursaphelenchus</taxon>
    </lineage>
</organism>
<evidence type="ECO:0000313" key="10">
    <source>
        <dbReference type="WBParaSite" id="BXY_0170100.1"/>
    </source>
</evidence>
<evidence type="ECO:0000256" key="4">
    <source>
        <dbReference type="ARBA" id="ARBA00023002"/>
    </source>
</evidence>
<name>A0A1I7RLW6_BURXY</name>
<dbReference type="Pfam" id="PF00067">
    <property type="entry name" value="p450"/>
    <property type="match status" value="2"/>
</dbReference>
<keyword evidence="7 8" id="KW-0349">Heme</keyword>
<dbReference type="Proteomes" id="UP000095284">
    <property type="component" value="Unplaced"/>
</dbReference>
<evidence type="ECO:0000256" key="1">
    <source>
        <dbReference type="ARBA" id="ARBA00001971"/>
    </source>
</evidence>
<dbReference type="Gene3D" id="1.10.630.10">
    <property type="entry name" value="Cytochrome P450"/>
    <property type="match status" value="2"/>
</dbReference>
<evidence type="ECO:0000256" key="8">
    <source>
        <dbReference type="RuleBase" id="RU000461"/>
    </source>
</evidence>
<dbReference type="PANTHER" id="PTHR24300:SF375">
    <property type="entry name" value="CYTOCHROME P450 FAMILY"/>
    <property type="match status" value="1"/>
</dbReference>
<dbReference type="PRINTS" id="PR00385">
    <property type="entry name" value="P450"/>
</dbReference>
<dbReference type="GO" id="GO:0006805">
    <property type="term" value="P:xenobiotic metabolic process"/>
    <property type="evidence" value="ECO:0007669"/>
    <property type="project" value="TreeGrafter"/>
</dbReference>
<dbReference type="SUPFAM" id="SSF48264">
    <property type="entry name" value="Cytochrome P450"/>
    <property type="match status" value="2"/>
</dbReference>
<dbReference type="PROSITE" id="PS00086">
    <property type="entry name" value="CYTOCHROME_P450"/>
    <property type="match status" value="2"/>
</dbReference>
<dbReference type="GO" id="GO:0005737">
    <property type="term" value="C:cytoplasm"/>
    <property type="evidence" value="ECO:0007669"/>
    <property type="project" value="TreeGrafter"/>
</dbReference>
<accession>A0A1I7RLW6</accession>
<dbReference type="PANTHER" id="PTHR24300">
    <property type="entry name" value="CYTOCHROME P450 508A4-RELATED"/>
    <property type="match status" value="1"/>
</dbReference>
<dbReference type="GO" id="GO:0016712">
    <property type="term" value="F:oxidoreductase activity, acting on paired donors, with incorporation or reduction of molecular oxygen, reduced flavin or flavoprotein as one donor, and incorporation of one atom of oxygen"/>
    <property type="evidence" value="ECO:0007669"/>
    <property type="project" value="TreeGrafter"/>
</dbReference>
<comment type="similarity">
    <text evidence="2 8">Belongs to the cytochrome P450 family.</text>
</comment>
<dbReference type="InterPro" id="IPR050182">
    <property type="entry name" value="Cytochrome_P450_fam2"/>
</dbReference>
<dbReference type="InterPro" id="IPR001128">
    <property type="entry name" value="Cyt_P450"/>
</dbReference>
<evidence type="ECO:0000256" key="7">
    <source>
        <dbReference type="PIRSR" id="PIRSR602401-1"/>
    </source>
</evidence>
<dbReference type="CDD" id="cd20617">
    <property type="entry name" value="CYP1_2-like"/>
    <property type="match status" value="1"/>
</dbReference>
<keyword evidence="6 8" id="KW-0503">Monooxygenase</keyword>
<dbReference type="InterPro" id="IPR017972">
    <property type="entry name" value="Cyt_P450_CS"/>
</dbReference>
<evidence type="ECO:0000256" key="3">
    <source>
        <dbReference type="ARBA" id="ARBA00022723"/>
    </source>
</evidence>
<dbReference type="InterPro" id="IPR036396">
    <property type="entry name" value="Cyt_P450_sf"/>
</dbReference>